<dbReference type="SUPFAM" id="SSF53474">
    <property type="entry name" value="alpha/beta-Hydrolases"/>
    <property type="match status" value="1"/>
</dbReference>
<reference evidence="7" key="1">
    <citation type="journal article" date="2016" name="Nat. Genet.">
        <title>A high-quality carrot genome assembly provides new insights into carotenoid accumulation and asterid genome evolution.</title>
        <authorList>
            <person name="Iorizzo M."/>
            <person name="Ellison S."/>
            <person name="Senalik D."/>
            <person name="Zeng P."/>
            <person name="Satapoomin P."/>
            <person name="Huang J."/>
            <person name="Bowman M."/>
            <person name="Iovene M."/>
            <person name="Sanseverino W."/>
            <person name="Cavagnaro P."/>
            <person name="Yildiz M."/>
            <person name="Macko-Podgorni A."/>
            <person name="Moranska E."/>
            <person name="Grzebelus E."/>
            <person name="Grzebelus D."/>
            <person name="Ashrafi H."/>
            <person name="Zheng Z."/>
            <person name="Cheng S."/>
            <person name="Spooner D."/>
            <person name="Van Deynze A."/>
            <person name="Simon P."/>
        </authorList>
    </citation>
    <scope>NUCLEOTIDE SEQUENCE</scope>
    <source>
        <tissue evidence="7">Leaf</tissue>
    </source>
</reference>
<sequence>MRVLQFSCSLIFLLLCSALCLSYAAPRFPGSVIKPEQISSSTVAKSENELYKTKYFTQILDHFNYSPQSYHKFQQRYLINDTYWGGAKKNAPIFVYTGNEGDIEWFTQNTGFMFDIAPQFKALLVFIEHRFYGKSIPYGGNKEVAYANSSTLGHLSSTQALADYATIIIDLKKNLSATDSPVVVFGGSYGGMLAAWFRLKYPHVALGALASSAPILNFEDITSPYSFANIITQDFRSESENCYKVIKGSWQKIEDTAKQPGGLDLLQKSFHICNVVVCLNVQMCKAIDNPVHGNDTFAKLYAAANIYYNYTGHAKCFDLDDHSDPHGLDEWSWQACTEMVMPTDGSNEESIFPVSEPSYKDWAESCHDYYGVWPRPNWITTEFGGHDIKRVLKRFGSNIIFFNGLRDPWSGGGVLEDISKTIIAIVAKEGAHHVDLRYATKEDPEWLKEIRSREIKIITKWLSQYYTSLFHLSR</sequence>
<dbReference type="InterPro" id="IPR029058">
    <property type="entry name" value="AB_hydrolase_fold"/>
</dbReference>
<dbReference type="InterPro" id="IPR008758">
    <property type="entry name" value="Peptidase_S28"/>
</dbReference>
<dbReference type="PANTHER" id="PTHR11010:SF120">
    <property type="entry name" value="LYSOSOMAL PRO-X CARBOXYPEPTIDASE"/>
    <property type="match status" value="1"/>
</dbReference>
<dbReference type="GO" id="GO:0006508">
    <property type="term" value="P:proteolysis"/>
    <property type="evidence" value="ECO:0007669"/>
    <property type="project" value="UniProtKB-KW"/>
</dbReference>
<dbReference type="PANTHER" id="PTHR11010">
    <property type="entry name" value="PROTEASE S28 PRO-X CARBOXYPEPTIDASE-RELATED"/>
    <property type="match status" value="1"/>
</dbReference>
<evidence type="ECO:0000256" key="4">
    <source>
        <dbReference type="ARBA" id="ARBA00022801"/>
    </source>
</evidence>
<comment type="similarity">
    <text evidence="1">Belongs to the peptidase S28 family.</text>
</comment>
<accession>A0AAF1AWS2</accession>
<evidence type="ECO:0000256" key="5">
    <source>
        <dbReference type="ARBA" id="ARBA00023180"/>
    </source>
</evidence>
<proteinExistence type="inferred from homology"/>
<dbReference type="EMBL" id="CP093346">
    <property type="protein sequence ID" value="WOG98278.1"/>
    <property type="molecule type" value="Genomic_DNA"/>
</dbReference>
<name>A0AAF1AWS2_DAUCS</name>
<dbReference type="GO" id="GO:0008239">
    <property type="term" value="F:dipeptidyl-peptidase activity"/>
    <property type="evidence" value="ECO:0007669"/>
    <property type="project" value="TreeGrafter"/>
</dbReference>
<protein>
    <submittedName>
        <fullName evidence="7">Uncharacterized protein</fullName>
    </submittedName>
</protein>
<dbReference type="GO" id="GO:0070008">
    <property type="term" value="F:serine-type exopeptidase activity"/>
    <property type="evidence" value="ECO:0007669"/>
    <property type="project" value="InterPro"/>
</dbReference>
<feature type="chain" id="PRO_5042116082" evidence="6">
    <location>
        <begin position="25"/>
        <end position="474"/>
    </location>
</feature>
<keyword evidence="3 6" id="KW-0732">Signal</keyword>
<evidence type="ECO:0000313" key="7">
    <source>
        <dbReference type="EMBL" id="WOG98278.1"/>
    </source>
</evidence>
<keyword evidence="5" id="KW-0325">Glycoprotein</keyword>
<keyword evidence="2" id="KW-0645">Protease</keyword>
<dbReference type="Proteomes" id="UP000077755">
    <property type="component" value="Chromosome 4"/>
</dbReference>
<evidence type="ECO:0000256" key="6">
    <source>
        <dbReference type="SAM" id="SignalP"/>
    </source>
</evidence>
<evidence type="ECO:0000256" key="1">
    <source>
        <dbReference type="ARBA" id="ARBA00011079"/>
    </source>
</evidence>
<reference evidence="7" key="2">
    <citation type="submission" date="2022-03" db="EMBL/GenBank/DDBJ databases">
        <title>Draft title - Genomic analysis of global carrot germplasm unveils the trajectory of domestication and the origin of high carotenoid orange carrot.</title>
        <authorList>
            <person name="Iorizzo M."/>
            <person name="Ellison S."/>
            <person name="Senalik D."/>
            <person name="Macko-Podgorni A."/>
            <person name="Grzebelus D."/>
            <person name="Bostan H."/>
            <person name="Rolling W."/>
            <person name="Curaba J."/>
            <person name="Simon P."/>
        </authorList>
    </citation>
    <scope>NUCLEOTIDE SEQUENCE</scope>
    <source>
        <tissue evidence="7">Leaf</tissue>
    </source>
</reference>
<evidence type="ECO:0000256" key="3">
    <source>
        <dbReference type="ARBA" id="ARBA00022729"/>
    </source>
</evidence>
<dbReference type="Pfam" id="PF05577">
    <property type="entry name" value="Peptidase_S28"/>
    <property type="match status" value="2"/>
</dbReference>
<keyword evidence="4" id="KW-0378">Hydrolase</keyword>
<keyword evidence="8" id="KW-1185">Reference proteome</keyword>
<evidence type="ECO:0000313" key="8">
    <source>
        <dbReference type="Proteomes" id="UP000077755"/>
    </source>
</evidence>
<evidence type="ECO:0000256" key="2">
    <source>
        <dbReference type="ARBA" id="ARBA00022670"/>
    </source>
</evidence>
<gene>
    <name evidence="7" type="ORF">DCAR_0417619</name>
</gene>
<organism evidence="7 8">
    <name type="scientific">Daucus carota subsp. sativus</name>
    <name type="common">Carrot</name>
    <dbReference type="NCBI Taxonomy" id="79200"/>
    <lineage>
        <taxon>Eukaryota</taxon>
        <taxon>Viridiplantae</taxon>
        <taxon>Streptophyta</taxon>
        <taxon>Embryophyta</taxon>
        <taxon>Tracheophyta</taxon>
        <taxon>Spermatophyta</taxon>
        <taxon>Magnoliopsida</taxon>
        <taxon>eudicotyledons</taxon>
        <taxon>Gunneridae</taxon>
        <taxon>Pentapetalae</taxon>
        <taxon>asterids</taxon>
        <taxon>campanulids</taxon>
        <taxon>Apiales</taxon>
        <taxon>Apiaceae</taxon>
        <taxon>Apioideae</taxon>
        <taxon>Scandiceae</taxon>
        <taxon>Daucinae</taxon>
        <taxon>Daucus</taxon>
        <taxon>Daucus sect. Daucus</taxon>
    </lineage>
</organism>
<dbReference type="Gene3D" id="3.40.50.1820">
    <property type="entry name" value="alpha/beta hydrolase"/>
    <property type="match status" value="2"/>
</dbReference>
<dbReference type="AlphaFoldDB" id="A0AAF1AWS2"/>
<feature type="signal peptide" evidence="6">
    <location>
        <begin position="1"/>
        <end position="24"/>
    </location>
</feature>